<dbReference type="AlphaFoldDB" id="A0A0H5QF95"/>
<accession>A0A0H5QF95</accession>
<dbReference type="EMBL" id="HACM01000168">
    <property type="protein sequence ID" value="CRZ00610.1"/>
    <property type="molecule type" value="Transcribed_RNA"/>
</dbReference>
<feature type="non-terminal residue" evidence="1">
    <location>
        <position position="1"/>
    </location>
</feature>
<evidence type="ECO:0000313" key="1">
    <source>
        <dbReference type="EMBL" id="CRZ00610.1"/>
    </source>
</evidence>
<protein>
    <submittedName>
        <fullName evidence="1">Uncharacterized protein</fullName>
    </submittedName>
</protein>
<dbReference type="Gene3D" id="3.80.10.10">
    <property type="entry name" value="Ribonuclease Inhibitor"/>
    <property type="match status" value="1"/>
</dbReference>
<organism evidence="1">
    <name type="scientific">Spongospora subterranea</name>
    <dbReference type="NCBI Taxonomy" id="70186"/>
    <lineage>
        <taxon>Eukaryota</taxon>
        <taxon>Sar</taxon>
        <taxon>Rhizaria</taxon>
        <taxon>Endomyxa</taxon>
        <taxon>Phytomyxea</taxon>
        <taxon>Plasmodiophorida</taxon>
        <taxon>Plasmodiophoridae</taxon>
        <taxon>Spongospora</taxon>
    </lineage>
</organism>
<dbReference type="InterPro" id="IPR032675">
    <property type="entry name" value="LRR_dom_sf"/>
</dbReference>
<name>A0A0H5QF95_9EUKA</name>
<sequence>PDLRYLQIGRAALDRSFISLFSSFQSKDLRSLSLSCSLNIFPHIAAGFPLLESLLFDTVELAVSMDSQSESFWPLCNLKTIVIGKFSRQIGKTQVPYLIRVLVSLFQSCRSTIETIAIQGMLHVAMPADVSELLIRISPLPRLSMLQIPELEFSISKLEAELGRDGLSPQLTRLLIKERDGDRGARAIKCLSPHLHKLKLCK</sequence>
<proteinExistence type="predicted"/>
<reference evidence="1" key="1">
    <citation type="submission" date="2015-04" db="EMBL/GenBank/DDBJ databases">
        <title>The genome sequence of the plant pathogenic Rhizarian Plasmodiophora brassicae reveals insights in its biotrophic life cycle and the origin of chitin synthesis.</title>
        <authorList>
            <person name="Schwelm A."/>
            <person name="Fogelqvist J."/>
            <person name="Knaust A."/>
            <person name="Julke S."/>
            <person name="Lilja T."/>
            <person name="Dhandapani V."/>
            <person name="Bonilla-Rosso G."/>
            <person name="Karlsson M."/>
            <person name="Shevchenko A."/>
            <person name="Choi S.R."/>
            <person name="Kim H.G."/>
            <person name="Park J.Y."/>
            <person name="Lim Y.P."/>
            <person name="Ludwig-Muller J."/>
            <person name="Dixelius C."/>
        </authorList>
    </citation>
    <scope>NUCLEOTIDE SEQUENCE</scope>
    <source>
        <tissue evidence="1">Potato root galls</tissue>
    </source>
</reference>